<keyword evidence="2" id="KW-1185">Reference proteome</keyword>
<reference evidence="1 2" key="1">
    <citation type="journal article" date="2016" name="Mol. Biol. Evol.">
        <title>Genome-Wide Survey of Gut Fungi (Harpellales) Reveals the First Horizontally Transferred Ubiquitin Gene from a Mosquito Host.</title>
        <authorList>
            <person name="Wang Y."/>
            <person name="White M.M."/>
            <person name="Kvist S."/>
            <person name="Moncalvo J.M."/>
        </authorList>
    </citation>
    <scope>NUCLEOTIDE SEQUENCE [LARGE SCALE GENOMIC DNA]</scope>
    <source>
        <strain evidence="1 2">ALG-7-W6</strain>
    </source>
</reference>
<dbReference type="Proteomes" id="UP000187455">
    <property type="component" value="Unassembled WGS sequence"/>
</dbReference>
<organism evidence="1 2">
    <name type="scientific">Smittium mucronatum</name>
    <dbReference type="NCBI Taxonomy" id="133383"/>
    <lineage>
        <taxon>Eukaryota</taxon>
        <taxon>Fungi</taxon>
        <taxon>Fungi incertae sedis</taxon>
        <taxon>Zoopagomycota</taxon>
        <taxon>Kickxellomycotina</taxon>
        <taxon>Harpellomycetes</taxon>
        <taxon>Harpellales</taxon>
        <taxon>Legeriomycetaceae</taxon>
        <taxon>Smittium</taxon>
    </lineage>
</organism>
<protein>
    <submittedName>
        <fullName evidence="1">Uncharacterized protein</fullName>
    </submittedName>
</protein>
<dbReference type="AlphaFoldDB" id="A0A1R0GLS5"/>
<gene>
    <name evidence="1" type="ORF">AYI68_g8127</name>
</gene>
<proteinExistence type="predicted"/>
<dbReference type="EMBL" id="LSSL01007636">
    <property type="protein sequence ID" value="OLY77836.1"/>
    <property type="molecule type" value="Genomic_DNA"/>
</dbReference>
<comment type="caution">
    <text evidence="1">The sequence shown here is derived from an EMBL/GenBank/DDBJ whole genome shotgun (WGS) entry which is preliminary data.</text>
</comment>
<evidence type="ECO:0000313" key="1">
    <source>
        <dbReference type="EMBL" id="OLY77836.1"/>
    </source>
</evidence>
<evidence type="ECO:0000313" key="2">
    <source>
        <dbReference type="Proteomes" id="UP000187455"/>
    </source>
</evidence>
<accession>A0A1R0GLS5</accession>
<name>A0A1R0GLS5_9FUNG</name>
<sequence>MEVYYITKIRIPLVSFMNSYNVLHPSPIISLFSVSLSGIWNQGDGLDESTNFGSILEGSQSGTVSDSKVPKNCWYEFMYDKFNNTAGVAVVPRLQLLINQPKRLVKGLKYWLHQTAQIWRFFSIQLNVRRKPVHYLVAQFLNEKG</sequence>